<sequence>MQILFLCLLLPVWLCGALLPGDFGVVQISQDQVTILALKSIPANEQIQVRDQFWSHGRFTGTGSGGSFSLTRQLKAGDTYSIDLSDLGISFDWGETLHFYQDNTAPNMPKHRHLFMVEANQSGLRWHATPPGLELDLTHIIIREISGYDDEINHVYNSGLLDLVNLNLTPYRWLRALGSFRSWIHADQLVDLPLLDLLQLKFLVLPSPGTIEFMADAYHLKEGDDKISIPVRRLYGNSGSASVQIESTTIVEPLYEWENKSVDNFYADLTDAAYSPKLGYAIAVSPDSGSLLLGRATGWQAVDTNGDPQTNLGLSSITYDGERFWACSLSGRIYKSANGIDWTLEYMPSGTQTSFYRIVFLKEAKVLGKPSMIALGSEGQILYQDPSDGWQLSSTDSSHASLFSVAFDGQTYVAVGGGGTILLSQDLSRKWEAVSSSIALDLYGIYYSSASSGGGFYAVGQFGTMLYAQDLVGGFSAIESGTTQTLFSMQSVALEVDSDTGQTANFLVACGAGGTVTAAKDGSNFALRRSIHRASALYSIIPIVSASAVKADALIAIGEDGAIVEMSTNSHPLSGNPEQILLNDAASSTLEWSNLDNSEKYVEVQARSVDKFRQRTDLLLQQPINSGNYRLGRHRTQVNLMDAVDSQVQLAPNFGPLLYMTDMRVEINSADQWEFKFILGNTSNRESGRLFLRFEDTNMPDWEIPTSLLPGNGDGIAALSVSGDIVKVLSQPVETVSLYEGFRSGESVLKYKMIVNSLWASPEWSPNDIFPRSLGIYLLDNGSLLDPGIPGIADILDLTGGIIDDIIDLPLPFGLLTQDDSLSLVSPSTTARSSILPLASYSMNSYSSASTSSGGSTFSDGVPTPSRNAPGDPELILTDTDTQGPTGMELRASYTFFLEGDFYNTGTGLNEVYTINTVDWSLSEDAEAAEGLSIDADGSFTASPNPSFSYPREISTDSMTTEGAPLDDKGEPIEFTDSQIVTLTRASSDLNYSDWIAGISSLTGDEALSDADPDLDGQTNLLEFALDRDPESSDQSAVLIFTHDATSSISTFEFTLPNDRAELVYTLETTTDLSANPVVWTQQSLTLSADLGSSETWEASIRNSGQIFGRLRVEEDTP</sequence>
<dbReference type="InterPro" id="IPR011047">
    <property type="entry name" value="Quinoprotein_ADH-like_sf"/>
</dbReference>
<feature type="region of interest" description="Disordered" evidence="1">
    <location>
        <begin position="937"/>
        <end position="971"/>
    </location>
</feature>
<keyword evidence="3" id="KW-1185">Reference proteome</keyword>
<accession>A0ABZ0RKH6</accession>
<evidence type="ECO:0000313" key="2">
    <source>
        <dbReference type="EMBL" id="WPJ95593.1"/>
    </source>
</evidence>
<gene>
    <name evidence="2" type="ORF">SH580_19430</name>
</gene>
<evidence type="ECO:0000256" key="1">
    <source>
        <dbReference type="SAM" id="MobiDB-lite"/>
    </source>
</evidence>
<reference evidence="2 3" key="1">
    <citation type="submission" date="2023-11" db="EMBL/GenBank/DDBJ databases">
        <title>Coraliomargarita sp. nov., isolated from marine algae.</title>
        <authorList>
            <person name="Lee J.K."/>
            <person name="Baek J.H."/>
            <person name="Kim J.M."/>
            <person name="Choi D.G."/>
            <person name="Jeon C.O."/>
        </authorList>
    </citation>
    <scope>NUCLEOTIDE SEQUENCE [LARGE SCALE GENOMIC DNA]</scope>
    <source>
        <strain evidence="2 3">J2-16</strain>
    </source>
</reference>
<dbReference type="Proteomes" id="UP001324993">
    <property type="component" value="Chromosome"/>
</dbReference>
<dbReference type="EMBL" id="CP138858">
    <property type="protein sequence ID" value="WPJ95593.1"/>
    <property type="molecule type" value="Genomic_DNA"/>
</dbReference>
<evidence type="ECO:0008006" key="4">
    <source>
        <dbReference type="Google" id="ProtNLM"/>
    </source>
</evidence>
<proteinExistence type="predicted"/>
<evidence type="ECO:0000313" key="3">
    <source>
        <dbReference type="Proteomes" id="UP001324993"/>
    </source>
</evidence>
<dbReference type="SUPFAM" id="SSF50998">
    <property type="entry name" value="Quinoprotein alcohol dehydrogenase-like"/>
    <property type="match status" value="1"/>
</dbReference>
<name>A0ABZ0RKH6_9BACT</name>
<dbReference type="RefSeq" id="WP_319832472.1">
    <property type="nucleotide sequence ID" value="NZ_CP138858.1"/>
</dbReference>
<organism evidence="2 3">
    <name type="scientific">Coraliomargarita algicola</name>
    <dbReference type="NCBI Taxonomy" id="3092156"/>
    <lineage>
        <taxon>Bacteria</taxon>
        <taxon>Pseudomonadati</taxon>
        <taxon>Verrucomicrobiota</taxon>
        <taxon>Opitutia</taxon>
        <taxon>Puniceicoccales</taxon>
        <taxon>Coraliomargaritaceae</taxon>
        <taxon>Coraliomargarita</taxon>
    </lineage>
</organism>
<protein>
    <recommendedName>
        <fullName evidence="4">Photosynthesis system II assembly factor Ycf48/Hcf136-like domain-containing protein</fullName>
    </recommendedName>
</protein>
<feature type="region of interest" description="Disordered" evidence="1">
    <location>
        <begin position="852"/>
        <end position="884"/>
    </location>
</feature>